<protein>
    <submittedName>
        <fullName evidence="1">Uncharacterized protein</fullName>
    </submittedName>
</protein>
<organism evidence="1 2">
    <name type="scientific">Aspergillus melleus</name>
    <dbReference type="NCBI Taxonomy" id="138277"/>
    <lineage>
        <taxon>Eukaryota</taxon>
        <taxon>Fungi</taxon>
        <taxon>Dikarya</taxon>
        <taxon>Ascomycota</taxon>
        <taxon>Pezizomycotina</taxon>
        <taxon>Eurotiomycetes</taxon>
        <taxon>Eurotiomycetidae</taxon>
        <taxon>Eurotiales</taxon>
        <taxon>Aspergillaceae</taxon>
        <taxon>Aspergillus</taxon>
        <taxon>Aspergillus subgen. Circumdati</taxon>
    </lineage>
</organism>
<dbReference type="Proteomes" id="UP001177260">
    <property type="component" value="Unassembled WGS sequence"/>
</dbReference>
<comment type="caution">
    <text evidence="1">The sequence shown here is derived from an EMBL/GenBank/DDBJ whole genome shotgun (WGS) entry which is preliminary data.</text>
</comment>
<name>A0ACC3BER5_9EURO</name>
<evidence type="ECO:0000313" key="1">
    <source>
        <dbReference type="EMBL" id="KAK1149203.1"/>
    </source>
</evidence>
<accession>A0ACC3BER5</accession>
<evidence type="ECO:0000313" key="2">
    <source>
        <dbReference type="Proteomes" id="UP001177260"/>
    </source>
</evidence>
<keyword evidence="2" id="KW-1185">Reference proteome</keyword>
<proteinExistence type="predicted"/>
<dbReference type="EMBL" id="JAOPJF010000004">
    <property type="protein sequence ID" value="KAK1149203.1"/>
    <property type="molecule type" value="Genomic_DNA"/>
</dbReference>
<sequence>MSCVARPLARCLRNPITAARITIPSFSSSSFSSSFSKSSIRRASTAIPDTHHAPPSPHPHSSSSATPTNSSNTSLESQTDDLIARLPLVQSLRSNPSYKESRPHRTMNPSLQPTHFVAGSLSGPGMVTVPPFMWMATEKHATSKALTSRVVSIFHVGAQLCGHPGFVHGGLLSVMFDEAFARCVSACFPSGLGMTANLNVDFRKPAIPNRVYVLRAETETVEGRKAWVKGTLCSMPGQGEDGEPLLVAEAKALFVEPKFAESMVPLYRG</sequence>
<reference evidence="1 2" key="1">
    <citation type="journal article" date="2023" name="ACS Omega">
        <title>Identification of the Neoaspergillic Acid Biosynthesis Gene Cluster by Establishing an In Vitro CRISPR-Ribonucleoprotein Genetic System in Aspergillus melleus.</title>
        <authorList>
            <person name="Yuan B."/>
            <person name="Grau M.F."/>
            <person name="Murata R.M."/>
            <person name="Torok T."/>
            <person name="Venkateswaran K."/>
            <person name="Stajich J.E."/>
            <person name="Wang C.C.C."/>
        </authorList>
    </citation>
    <scope>NUCLEOTIDE SEQUENCE [LARGE SCALE GENOMIC DNA]</scope>
    <source>
        <strain evidence="1 2">IMV 1140</strain>
    </source>
</reference>
<gene>
    <name evidence="1" type="ORF">N8T08_006423</name>
</gene>